<reference evidence="3 4" key="1">
    <citation type="submission" date="2021-04" db="EMBL/GenBank/DDBJ databases">
        <authorList>
            <person name="De Guttry C."/>
            <person name="Zahm M."/>
            <person name="Klopp C."/>
            <person name="Cabau C."/>
            <person name="Louis A."/>
            <person name="Berthelot C."/>
            <person name="Parey E."/>
            <person name="Roest Crollius H."/>
            <person name="Montfort J."/>
            <person name="Robinson-Rechavi M."/>
            <person name="Bucao C."/>
            <person name="Bouchez O."/>
            <person name="Gislard M."/>
            <person name="Lluch J."/>
            <person name="Milhes M."/>
            <person name="Lampietro C."/>
            <person name="Lopez Roques C."/>
            <person name="Donnadieu C."/>
            <person name="Braasch I."/>
            <person name="Desvignes T."/>
            <person name="Postlethwait J."/>
            <person name="Bobe J."/>
            <person name="Wedekind C."/>
            <person name="Guiguen Y."/>
        </authorList>
    </citation>
    <scope>NUCLEOTIDE SEQUENCE [LARGE SCALE GENOMIC DNA]</scope>
    <source>
        <strain evidence="3">Cs_M1</strain>
        <tissue evidence="3">Blood</tissue>
    </source>
</reference>
<feature type="domain" description="Transglutaminase-like" evidence="2">
    <location>
        <begin position="309"/>
        <end position="407"/>
    </location>
</feature>
<accession>A0AAN8KNJ3</accession>
<name>A0AAN8KNJ3_9TELE</name>
<dbReference type="GO" id="GO:0072378">
    <property type="term" value="P:blood coagulation, fibrin clot formation"/>
    <property type="evidence" value="ECO:0007669"/>
    <property type="project" value="TreeGrafter"/>
</dbReference>
<dbReference type="Proteomes" id="UP001356427">
    <property type="component" value="Unassembled WGS sequence"/>
</dbReference>
<dbReference type="InterPro" id="IPR001102">
    <property type="entry name" value="Transglutaminase_N"/>
</dbReference>
<dbReference type="Pfam" id="PF00868">
    <property type="entry name" value="Transglut_N"/>
    <property type="match status" value="1"/>
</dbReference>
<dbReference type="InterPro" id="IPR038765">
    <property type="entry name" value="Papain-like_cys_pep_sf"/>
</dbReference>
<sequence length="914" mass="103700">MPYSAHCFGTKFLGRLKSPICSSNAEQDDHHLPKIEPFGEAVAVPRGPSSDATLECVKVDMMQNENKMDHHCHLYGGKDNILIIRRAQEFKMTLHFNQPVNPIDKFQIEFYIGIDANVLNGTKVIVSFDSSQNVNWTGRMIQQLGDECVVGITPSANAIIGKYYTNVAVIGSNEISRTPKDTGTDFYLLFNAWASNDEVYMPNEEDRGEYVMNDNGCIYQMESGGGRQWFYGQFEEGILDACIKILDDSHMPLENRGDAVKVCRIGAAMMNSQDDHGVLVGNWSDDYSLGTAPTFWIGSDKILLQYANQGPVSYAQCWVYAGTFNTFLRCLGIPARVVSNFNSAHDNTGNIITDLIFNSVGNQLELNERLTRDSIWNYHCWNEAYLSRSDLPADQDLGGWQVVDATPQETSDDLPRITVNNVPYRESISCCFKNVKREWMYISSYIDNYEVSNKDQVTREISVRATCYSEHEFLHMGWQLHWKRPTKLSATREQSLSLEWHHLRKPRITSSRFREVCHVRVQSSAEHLADRILRGTYLSAEMKRDAPWLGASPDGLIYDPTKRPSFERECPNVKSYVVCPYLKAQNGYYRCGPCSVKAIKEGMLSYQFDAPFVFAEVNSDVHKYKLNPQTGKTELLSVDTTYVGRKVVTKSIGGNNYEPMDITETYKYPEGSDKDKETMKKAERTNKLRMQDDDEQEIPQANVEMTLETPVEPVMIGHDFQMAVVFRNLSEDTRTIHGFLVGSTVYYTNIQRAQFKQESFDITLNPMETSRVEVVVLAQKYMPQLGCLSNLRFVVTAKSMENNQDMTAMQIVNLEGPELLFSMSGPAQVNQEVFVKVEFTNPFPFSLRDVRMAMQGPNFMSYREKLYSEIATGASISWMESCVPTRSVKTMIYAVLDCSVLGNVQGNWAICIQA</sequence>
<dbReference type="EMBL" id="JAGTTL010000037">
    <property type="protein sequence ID" value="KAK6292874.1"/>
    <property type="molecule type" value="Genomic_DNA"/>
</dbReference>
<dbReference type="PANTHER" id="PTHR11590">
    <property type="entry name" value="PROTEIN-GLUTAMINE GAMMA-GLUTAMYLTRANSFERASE"/>
    <property type="match status" value="1"/>
</dbReference>
<proteinExistence type="inferred from homology"/>
<keyword evidence="4" id="KW-1185">Reference proteome</keyword>
<dbReference type="SMART" id="SM00460">
    <property type="entry name" value="TGc"/>
    <property type="match status" value="1"/>
</dbReference>
<gene>
    <name evidence="3" type="ORF">J4Q44_G00363750</name>
</gene>
<dbReference type="AlphaFoldDB" id="A0AAN8KNJ3"/>
<organism evidence="3 4">
    <name type="scientific">Coregonus suidteri</name>
    <dbReference type="NCBI Taxonomy" id="861788"/>
    <lineage>
        <taxon>Eukaryota</taxon>
        <taxon>Metazoa</taxon>
        <taxon>Chordata</taxon>
        <taxon>Craniata</taxon>
        <taxon>Vertebrata</taxon>
        <taxon>Euteleostomi</taxon>
        <taxon>Actinopterygii</taxon>
        <taxon>Neopterygii</taxon>
        <taxon>Teleostei</taxon>
        <taxon>Protacanthopterygii</taxon>
        <taxon>Salmoniformes</taxon>
        <taxon>Salmonidae</taxon>
        <taxon>Coregoninae</taxon>
        <taxon>Coregonus</taxon>
    </lineage>
</organism>
<dbReference type="PANTHER" id="PTHR11590:SF42">
    <property type="entry name" value="COAGULATION FACTOR XIII A CHAIN"/>
    <property type="match status" value="1"/>
</dbReference>
<comment type="similarity">
    <text evidence="1">Belongs to the transglutaminase superfamily. Transglutaminase family.</text>
</comment>
<dbReference type="SUPFAM" id="SSF81296">
    <property type="entry name" value="E set domains"/>
    <property type="match status" value="1"/>
</dbReference>
<evidence type="ECO:0000313" key="4">
    <source>
        <dbReference type="Proteomes" id="UP001356427"/>
    </source>
</evidence>
<evidence type="ECO:0000313" key="3">
    <source>
        <dbReference type="EMBL" id="KAK6292874.1"/>
    </source>
</evidence>
<dbReference type="SUPFAM" id="SSF49309">
    <property type="entry name" value="Transglutaminase, two C-terminal domains"/>
    <property type="match status" value="2"/>
</dbReference>
<dbReference type="InterPro" id="IPR002931">
    <property type="entry name" value="Transglutaminase-like"/>
</dbReference>
<dbReference type="InterPro" id="IPR013783">
    <property type="entry name" value="Ig-like_fold"/>
</dbReference>
<dbReference type="InterPro" id="IPR014756">
    <property type="entry name" value="Ig_E-set"/>
</dbReference>
<evidence type="ECO:0000256" key="1">
    <source>
        <dbReference type="ARBA" id="ARBA00005968"/>
    </source>
</evidence>
<dbReference type="InterPro" id="IPR036238">
    <property type="entry name" value="Transglutaminase_C_sf"/>
</dbReference>
<evidence type="ECO:0000259" key="2">
    <source>
        <dbReference type="SMART" id="SM00460"/>
    </source>
</evidence>
<dbReference type="Gene3D" id="3.90.260.10">
    <property type="entry name" value="Transglutaminase-like"/>
    <property type="match status" value="2"/>
</dbReference>
<dbReference type="InterPro" id="IPR008958">
    <property type="entry name" value="Transglutaminase_C"/>
</dbReference>
<dbReference type="InterPro" id="IPR050779">
    <property type="entry name" value="Transglutaminase"/>
</dbReference>
<dbReference type="Pfam" id="PF01841">
    <property type="entry name" value="Transglut_core"/>
    <property type="match status" value="1"/>
</dbReference>
<dbReference type="GO" id="GO:0007399">
    <property type="term" value="P:nervous system development"/>
    <property type="evidence" value="ECO:0007669"/>
    <property type="project" value="UniProtKB-ARBA"/>
</dbReference>
<protein>
    <recommendedName>
        <fullName evidence="2">Transglutaminase-like domain-containing protein</fullName>
    </recommendedName>
</protein>
<dbReference type="Gene3D" id="2.60.40.10">
    <property type="entry name" value="Immunoglobulins"/>
    <property type="match status" value="3"/>
</dbReference>
<comment type="caution">
    <text evidence="3">The sequence shown here is derived from an EMBL/GenBank/DDBJ whole genome shotgun (WGS) entry which is preliminary data.</text>
</comment>
<dbReference type="GO" id="GO:0003810">
    <property type="term" value="F:protein-glutamine gamma-glutamyltransferase activity"/>
    <property type="evidence" value="ECO:0007669"/>
    <property type="project" value="InterPro"/>
</dbReference>
<dbReference type="SUPFAM" id="SSF54001">
    <property type="entry name" value="Cysteine proteinases"/>
    <property type="match status" value="2"/>
</dbReference>
<dbReference type="InterPro" id="IPR036985">
    <property type="entry name" value="Transglutaminase-like_sf"/>
</dbReference>
<dbReference type="Pfam" id="PF00927">
    <property type="entry name" value="Transglut_C"/>
    <property type="match status" value="1"/>
</dbReference>